<dbReference type="Proteomes" id="UP001448207">
    <property type="component" value="Unassembled WGS sequence"/>
</dbReference>
<dbReference type="InterPro" id="IPR011701">
    <property type="entry name" value="MFS"/>
</dbReference>
<keyword evidence="2 6" id="KW-0812">Transmembrane</keyword>
<organism evidence="8 9">
    <name type="scientific">Phycomyces blakesleeanus</name>
    <dbReference type="NCBI Taxonomy" id="4837"/>
    <lineage>
        <taxon>Eukaryota</taxon>
        <taxon>Fungi</taxon>
        <taxon>Fungi incertae sedis</taxon>
        <taxon>Mucoromycota</taxon>
        <taxon>Mucoromycotina</taxon>
        <taxon>Mucoromycetes</taxon>
        <taxon>Mucorales</taxon>
        <taxon>Phycomycetaceae</taxon>
        <taxon>Phycomyces</taxon>
    </lineage>
</organism>
<dbReference type="PANTHER" id="PTHR23502:SF5">
    <property type="entry name" value="QUINIDINE RESISTANCE PROTEIN 3"/>
    <property type="match status" value="1"/>
</dbReference>
<keyword evidence="9" id="KW-1185">Reference proteome</keyword>
<feature type="domain" description="Major facilitator superfamily (MFS) profile" evidence="7">
    <location>
        <begin position="1"/>
        <end position="440"/>
    </location>
</feature>
<dbReference type="InterPro" id="IPR036259">
    <property type="entry name" value="MFS_trans_sf"/>
</dbReference>
<feature type="transmembrane region" description="Helical" evidence="6">
    <location>
        <begin position="52"/>
        <end position="72"/>
    </location>
</feature>
<evidence type="ECO:0000256" key="6">
    <source>
        <dbReference type="SAM" id="Phobius"/>
    </source>
</evidence>
<feature type="transmembrane region" description="Helical" evidence="6">
    <location>
        <begin position="321"/>
        <end position="342"/>
    </location>
</feature>
<dbReference type="EMBL" id="JBCLYO010000006">
    <property type="protein sequence ID" value="KAL0087552.1"/>
    <property type="molecule type" value="Genomic_DNA"/>
</dbReference>
<feature type="transmembrane region" description="Helical" evidence="6">
    <location>
        <begin position="112"/>
        <end position="135"/>
    </location>
</feature>
<protein>
    <submittedName>
        <fullName evidence="8">Major facilitator superfamily domain-containing protein</fullName>
    </submittedName>
</protein>
<reference evidence="8 9" key="1">
    <citation type="submission" date="2024-04" db="EMBL/GenBank/DDBJ databases">
        <title>Symmetric and asymmetric DNA N6-adenine methylation regulates different biological responses in Mucorales.</title>
        <authorList>
            <consortium name="Lawrence Berkeley National Laboratory"/>
            <person name="Lax C."/>
            <person name="Mondo S.J."/>
            <person name="Osorio-Concepcion M."/>
            <person name="Muszewska A."/>
            <person name="Corrochano-Luque M."/>
            <person name="Gutierrez G."/>
            <person name="Riley R."/>
            <person name="Lipzen A."/>
            <person name="Guo J."/>
            <person name="Hundley H."/>
            <person name="Amirebrahimi M."/>
            <person name="Ng V."/>
            <person name="Lorenzo-Gutierrez D."/>
            <person name="Binder U."/>
            <person name="Yang J."/>
            <person name="Song Y."/>
            <person name="Canovas D."/>
            <person name="Navarro E."/>
            <person name="Freitag M."/>
            <person name="Gabaldon T."/>
            <person name="Grigoriev I.V."/>
            <person name="Corrochano L.M."/>
            <person name="Nicolas F.E."/>
            <person name="Garre V."/>
        </authorList>
    </citation>
    <scope>NUCLEOTIDE SEQUENCE [LARGE SCALE GENOMIC DNA]</scope>
    <source>
        <strain evidence="8 9">L51</strain>
    </source>
</reference>
<keyword evidence="3 6" id="KW-1133">Transmembrane helix</keyword>
<feature type="transmembrane region" description="Helical" evidence="6">
    <location>
        <begin position="20"/>
        <end position="40"/>
    </location>
</feature>
<dbReference type="InterPro" id="IPR020846">
    <property type="entry name" value="MFS_dom"/>
</dbReference>
<dbReference type="PROSITE" id="PS50850">
    <property type="entry name" value="MFS"/>
    <property type="match status" value="1"/>
</dbReference>
<dbReference type="Gene3D" id="1.20.1720.10">
    <property type="entry name" value="Multidrug resistance protein D"/>
    <property type="match status" value="2"/>
</dbReference>
<feature type="transmembrane region" description="Helical" evidence="6">
    <location>
        <begin position="241"/>
        <end position="259"/>
    </location>
</feature>
<proteinExistence type="predicted"/>
<dbReference type="SUPFAM" id="SSF103473">
    <property type="entry name" value="MFS general substrate transporter"/>
    <property type="match status" value="1"/>
</dbReference>
<sequence length="453" mass="48983">MFSKLPGLPNIQEDLEATPISVALTTSLFILFGGIGPIIWASMSDFYHIRRFLYLSSLLLFVGATIGCGLSPNVWVLVVLRCIQSVGTSVTMSVGAGTVADCWEITERGSAFSVLFVGQFLGPLVGPIIGGGIVSAMGWRATFWFCAGYGVFLFCFLLLFLPETYRIDHVWDNGLPIKKPRPLSPVPLPVATRDEEEGGSSGVASDEPDNSEDSDDEYIQEPPPQGRMNPIQSIALLRHTFVWLIALQTGFCFGTMFTIETIIPDLYDEYYHFESWQTGLSFLGAGIGNVLGAIVSGRLSDLFLRRARDRRGGLSVKEDRLTLNAWPGGFICVPMGVLIFGWCTSPNITVWAPIIGFSIVCFGMSQVYASGSAYLVDSIPGKGASVTACSNLVRLLMACILSLIAKPIVSSIGSGYLSVILASLNYIGMGFYALVKFKGASFRKASGYGDNPI</sequence>
<evidence type="ECO:0000256" key="2">
    <source>
        <dbReference type="ARBA" id="ARBA00022692"/>
    </source>
</evidence>
<evidence type="ECO:0000256" key="3">
    <source>
        <dbReference type="ARBA" id="ARBA00022989"/>
    </source>
</evidence>
<comment type="caution">
    <text evidence="8">The sequence shown here is derived from an EMBL/GenBank/DDBJ whole genome shotgun (WGS) entry which is preliminary data.</text>
</comment>
<feature type="transmembrane region" description="Helical" evidence="6">
    <location>
        <begin position="141"/>
        <end position="161"/>
    </location>
</feature>
<evidence type="ECO:0000256" key="1">
    <source>
        <dbReference type="ARBA" id="ARBA00004141"/>
    </source>
</evidence>
<feature type="transmembrane region" description="Helical" evidence="6">
    <location>
        <begin position="279"/>
        <end position="300"/>
    </location>
</feature>
<comment type="subcellular location">
    <subcellularLocation>
        <location evidence="1">Membrane</location>
        <topology evidence="1">Multi-pass membrane protein</topology>
    </subcellularLocation>
</comment>
<evidence type="ECO:0000256" key="4">
    <source>
        <dbReference type="ARBA" id="ARBA00023136"/>
    </source>
</evidence>
<feature type="transmembrane region" description="Helical" evidence="6">
    <location>
        <begin position="415"/>
        <end position="435"/>
    </location>
</feature>
<dbReference type="PANTHER" id="PTHR23502">
    <property type="entry name" value="MAJOR FACILITATOR SUPERFAMILY"/>
    <property type="match status" value="1"/>
</dbReference>
<feature type="compositionally biased region" description="Acidic residues" evidence="5">
    <location>
        <begin position="206"/>
        <end position="219"/>
    </location>
</feature>
<gene>
    <name evidence="8" type="ORF">J3Q64DRAFT_1637773</name>
</gene>
<evidence type="ECO:0000259" key="7">
    <source>
        <dbReference type="PROSITE" id="PS50850"/>
    </source>
</evidence>
<evidence type="ECO:0000313" key="9">
    <source>
        <dbReference type="Proteomes" id="UP001448207"/>
    </source>
</evidence>
<dbReference type="Pfam" id="PF07690">
    <property type="entry name" value="MFS_1"/>
    <property type="match status" value="1"/>
</dbReference>
<feature type="transmembrane region" description="Helical" evidence="6">
    <location>
        <begin position="348"/>
        <end position="371"/>
    </location>
</feature>
<evidence type="ECO:0000256" key="5">
    <source>
        <dbReference type="SAM" id="MobiDB-lite"/>
    </source>
</evidence>
<feature type="region of interest" description="Disordered" evidence="5">
    <location>
        <begin position="186"/>
        <end position="226"/>
    </location>
</feature>
<keyword evidence="4 6" id="KW-0472">Membrane</keyword>
<evidence type="ECO:0000313" key="8">
    <source>
        <dbReference type="EMBL" id="KAL0087552.1"/>
    </source>
</evidence>
<name>A0ABR3B1B1_PHYBL</name>
<feature type="transmembrane region" description="Helical" evidence="6">
    <location>
        <begin position="392"/>
        <end position="409"/>
    </location>
</feature>
<accession>A0ABR3B1B1</accession>